<protein>
    <recommendedName>
        <fullName evidence="1">ZAD domain-containing protein</fullName>
    </recommendedName>
</protein>
<dbReference type="EMBL" id="GDQN01007579">
    <property type="protein sequence ID" value="JAT83475.1"/>
    <property type="molecule type" value="Transcribed_RNA"/>
</dbReference>
<name>A0A1E1W940_PECGO</name>
<organism evidence="2">
    <name type="scientific">Pectinophora gossypiella</name>
    <name type="common">Cotton pink bollworm</name>
    <name type="synonym">Depressaria gossypiella</name>
    <dbReference type="NCBI Taxonomy" id="13191"/>
    <lineage>
        <taxon>Eukaryota</taxon>
        <taxon>Metazoa</taxon>
        <taxon>Ecdysozoa</taxon>
        <taxon>Arthropoda</taxon>
        <taxon>Hexapoda</taxon>
        <taxon>Insecta</taxon>
        <taxon>Pterygota</taxon>
        <taxon>Neoptera</taxon>
        <taxon>Endopterygota</taxon>
        <taxon>Lepidoptera</taxon>
        <taxon>Glossata</taxon>
        <taxon>Ditrysia</taxon>
        <taxon>Gelechioidea</taxon>
        <taxon>Gelechiidae</taxon>
        <taxon>Apatetrinae</taxon>
        <taxon>Pectinophora</taxon>
    </lineage>
</organism>
<gene>
    <name evidence="2" type="ORF">g.3019</name>
</gene>
<proteinExistence type="predicted"/>
<feature type="domain" description="ZAD" evidence="1">
    <location>
        <begin position="10"/>
        <end position="56"/>
    </location>
</feature>
<accession>A0A1E1W940</accession>
<evidence type="ECO:0000313" key="2">
    <source>
        <dbReference type="EMBL" id="JAT83475.1"/>
    </source>
</evidence>
<dbReference type="AlphaFoldDB" id="A0A1E1W940"/>
<dbReference type="Pfam" id="PF07776">
    <property type="entry name" value="zf-AD"/>
    <property type="match status" value="1"/>
</dbReference>
<evidence type="ECO:0000259" key="1">
    <source>
        <dbReference type="SMART" id="SM00868"/>
    </source>
</evidence>
<sequence length="122" mass="13570">IPKLLLKTTLCIGIDLKTYAEDGLPTMICKKCKRKIKMFYGFKQKCLEVDLELRTMMHSFKLDFDYKNELNIEFSCNIDKNGIGDEDGIGDVDGIADEDGVCGEDGICDEDGLCGEDGIADE</sequence>
<dbReference type="GO" id="GO:0008270">
    <property type="term" value="F:zinc ion binding"/>
    <property type="evidence" value="ECO:0007669"/>
    <property type="project" value="InterPro"/>
</dbReference>
<dbReference type="SUPFAM" id="SSF57716">
    <property type="entry name" value="Glucocorticoid receptor-like (DNA-binding domain)"/>
    <property type="match status" value="1"/>
</dbReference>
<dbReference type="SMART" id="SM00868">
    <property type="entry name" value="zf-AD"/>
    <property type="match status" value="1"/>
</dbReference>
<dbReference type="InterPro" id="IPR012934">
    <property type="entry name" value="Znf_AD"/>
</dbReference>
<feature type="non-terminal residue" evidence="2">
    <location>
        <position position="1"/>
    </location>
</feature>
<reference evidence="2" key="1">
    <citation type="submission" date="2015-09" db="EMBL/GenBank/DDBJ databases">
        <title>De novo assembly of Pectinophora gossypiella (Pink Bollworm) gut transcriptome.</title>
        <authorList>
            <person name="Tassone E.E."/>
        </authorList>
    </citation>
    <scope>NUCLEOTIDE SEQUENCE</scope>
</reference>
<feature type="non-terminal residue" evidence="2">
    <location>
        <position position="122"/>
    </location>
</feature>
<dbReference type="GO" id="GO:0005634">
    <property type="term" value="C:nucleus"/>
    <property type="evidence" value="ECO:0007669"/>
    <property type="project" value="InterPro"/>
</dbReference>
<dbReference type="Gene3D" id="3.40.1800.20">
    <property type="match status" value="1"/>
</dbReference>